<dbReference type="Pfam" id="PF02080">
    <property type="entry name" value="TrkA_C"/>
    <property type="match status" value="1"/>
</dbReference>
<dbReference type="Gene3D" id="3.40.50.720">
    <property type="entry name" value="NAD(P)-binding Rossmann-like Domain"/>
    <property type="match status" value="1"/>
</dbReference>
<dbReference type="PANTHER" id="PTHR43833">
    <property type="entry name" value="POTASSIUM CHANNEL PROTEIN 2-RELATED-RELATED"/>
    <property type="match status" value="1"/>
</dbReference>
<dbReference type="GO" id="GO:0006813">
    <property type="term" value="P:potassium ion transport"/>
    <property type="evidence" value="ECO:0007669"/>
    <property type="project" value="InterPro"/>
</dbReference>
<protein>
    <submittedName>
        <fullName evidence="2">TrkA family potassium uptake protein</fullName>
    </submittedName>
</protein>
<dbReference type="EMBL" id="DWYC01000023">
    <property type="protein sequence ID" value="HJB56313.1"/>
    <property type="molecule type" value="Genomic_DNA"/>
</dbReference>
<sequence length="222" mass="24573">MKKKEISSFGVIGLGRFGTALVKTLSDAGKEVIAVDKEEAKVKSVRKYTDYAFVVGELNQETLEETGIQNCGSVTICIGEKMDVSILTTMLVLKMGIPQVIAKANSQEHGEVLKRLGATVVYPEADMAVRIGKRLISGNLIDYISLDDDVEVRRIQVSGKIVGHTIQEINVRRTYGINIIAIERGHRTNVEFSPQYEFQEGDIVAVIGKIDKIDRFEEDIKS</sequence>
<organism evidence="2 3">
    <name type="scientific">Candidatus Flavonifractor intestinipullorum</name>
    <dbReference type="NCBI Taxonomy" id="2838587"/>
    <lineage>
        <taxon>Bacteria</taxon>
        <taxon>Bacillati</taxon>
        <taxon>Bacillota</taxon>
        <taxon>Clostridia</taxon>
        <taxon>Eubacteriales</taxon>
        <taxon>Oscillospiraceae</taxon>
        <taxon>Flavonifractor</taxon>
    </lineage>
</organism>
<dbReference type="AlphaFoldDB" id="A0A9D2MAY2"/>
<gene>
    <name evidence="2" type="ORF">H9714_02040</name>
</gene>
<dbReference type="Pfam" id="PF02254">
    <property type="entry name" value="TrkA_N"/>
    <property type="match status" value="1"/>
</dbReference>
<dbReference type="SUPFAM" id="SSF51735">
    <property type="entry name" value="NAD(P)-binding Rossmann-fold domains"/>
    <property type="match status" value="1"/>
</dbReference>
<reference evidence="2" key="2">
    <citation type="submission" date="2021-04" db="EMBL/GenBank/DDBJ databases">
        <authorList>
            <person name="Gilroy R."/>
        </authorList>
    </citation>
    <scope>NUCLEOTIDE SEQUENCE</scope>
    <source>
        <strain evidence="2">CHK189-11263</strain>
    </source>
</reference>
<feature type="domain" description="RCK C-terminal" evidence="1">
    <location>
        <begin position="138"/>
        <end position="222"/>
    </location>
</feature>
<dbReference type="InterPro" id="IPR036721">
    <property type="entry name" value="RCK_C_sf"/>
</dbReference>
<dbReference type="SUPFAM" id="SSF116726">
    <property type="entry name" value="TrkA C-terminal domain-like"/>
    <property type="match status" value="1"/>
</dbReference>
<evidence type="ECO:0000313" key="3">
    <source>
        <dbReference type="Proteomes" id="UP000824208"/>
    </source>
</evidence>
<proteinExistence type="predicted"/>
<dbReference type="Gene3D" id="3.30.70.1450">
    <property type="entry name" value="Regulator of K+ conductance, C-terminal domain"/>
    <property type="match status" value="1"/>
</dbReference>
<dbReference type="InterPro" id="IPR003148">
    <property type="entry name" value="RCK_N"/>
</dbReference>
<dbReference type="Proteomes" id="UP000824208">
    <property type="component" value="Unassembled WGS sequence"/>
</dbReference>
<evidence type="ECO:0000259" key="1">
    <source>
        <dbReference type="PROSITE" id="PS51202"/>
    </source>
</evidence>
<reference evidence="2" key="1">
    <citation type="journal article" date="2021" name="PeerJ">
        <title>Extensive microbial diversity within the chicken gut microbiome revealed by metagenomics and culture.</title>
        <authorList>
            <person name="Gilroy R."/>
            <person name="Ravi A."/>
            <person name="Getino M."/>
            <person name="Pursley I."/>
            <person name="Horton D.L."/>
            <person name="Alikhan N.F."/>
            <person name="Baker D."/>
            <person name="Gharbi K."/>
            <person name="Hall N."/>
            <person name="Watson M."/>
            <person name="Adriaenssens E.M."/>
            <person name="Foster-Nyarko E."/>
            <person name="Jarju S."/>
            <person name="Secka A."/>
            <person name="Antonio M."/>
            <person name="Oren A."/>
            <person name="Chaudhuri R.R."/>
            <person name="La Ragione R."/>
            <person name="Hildebrand F."/>
            <person name="Pallen M.J."/>
        </authorList>
    </citation>
    <scope>NUCLEOTIDE SEQUENCE</scope>
    <source>
        <strain evidence="2">CHK189-11263</strain>
    </source>
</reference>
<dbReference type="PANTHER" id="PTHR43833:SF7">
    <property type="entry name" value="KTR SYSTEM POTASSIUM UPTAKE PROTEIN C"/>
    <property type="match status" value="1"/>
</dbReference>
<evidence type="ECO:0000313" key="2">
    <source>
        <dbReference type="EMBL" id="HJB56313.1"/>
    </source>
</evidence>
<dbReference type="InterPro" id="IPR036291">
    <property type="entry name" value="NAD(P)-bd_dom_sf"/>
</dbReference>
<dbReference type="PROSITE" id="PS51202">
    <property type="entry name" value="RCK_C"/>
    <property type="match status" value="1"/>
</dbReference>
<comment type="caution">
    <text evidence="2">The sequence shown here is derived from an EMBL/GenBank/DDBJ whole genome shotgun (WGS) entry which is preliminary data.</text>
</comment>
<dbReference type="InterPro" id="IPR050721">
    <property type="entry name" value="Trk_Ktr_HKT_K-transport"/>
</dbReference>
<name>A0A9D2MAY2_9FIRM</name>
<dbReference type="InterPro" id="IPR006037">
    <property type="entry name" value="RCK_C"/>
</dbReference>
<dbReference type="GO" id="GO:0008324">
    <property type="term" value="F:monoatomic cation transmembrane transporter activity"/>
    <property type="evidence" value="ECO:0007669"/>
    <property type="project" value="InterPro"/>
</dbReference>
<accession>A0A9D2MAY2</accession>